<comment type="caution">
    <text evidence="1">The sequence shown here is derived from an EMBL/GenBank/DDBJ whole genome shotgun (WGS) entry which is preliminary data.</text>
</comment>
<reference evidence="1" key="1">
    <citation type="submission" date="2021-07" db="EMBL/GenBank/DDBJ databases">
        <title>Elsinoe batatas strain:CRI-CJ2 Genome sequencing and assembly.</title>
        <authorList>
            <person name="Huang L."/>
        </authorList>
    </citation>
    <scope>NUCLEOTIDE SEQUENCE</scope>
    <source>
        <strain evidence="1">CRI-CJ2</strain>
    </source>
</reference>
<sequence length="516" mass="58005">MSCTCTKRSSDFTDMRHLAMLDAMKASNSKIGHILKGEQPWPVKAQQYLQTQQSTALTKFGAQRQSKQSEIDCGLGPSSAIQTIVEPIRDVFRSLLQGHHKHSPTNLTDLETAALDHTILVDQLWQRADCQGWKPRFLVGCILTAYPASFKPTPSPYTLIDRRRRSEWKKIARFTNEVIDQLFPIFQENAFFLLDALAAHGLPVKAIALLDDSTLPGTIEQTVKAIIDIYDLPASPCNDTTYTALARMLSVGLLRSSAEKHNFTTFLRWKIWSSVQRSYRLPYKPLSPLRPQRLLNNTAAILKRGQSSRAVSSRPTRYFGAAVLVIGYQYCEQRSYLRLQASYERAFAQYLLKQFENSRLLCDQIVSIDPGAGTPLENAIRGQIIALRVENIAAHNLSASSGSKLVEDGAAGRWLAVYPKEPTEPEARARLRILLALHQLDPSDVSLPAQIYVALKGLSLPEDEDLLHLAHCRMVGFVQDEYAELMLRRSMQWCMSINDNFGTRRAFTVSLARVLS</sequence>
<organism evidence="1 2">
    <name type="scientific">Elsinoe batatas</name>
    <dbReference type="NCBI Taxonomy" id="2601811"/>
    <lineage>
        <taxon>Eukaryota</taxon>
        <taxon>Fungi</taxon>
        <taxon>Dikarya</taxon>
        <taxon>Ascomycota</taxon>
        <taxon>Pezizomycotina</taxon>
        <taxon>Dothideomycetes</taxon>
        <taxon>Dothideomycetidae</taxon>
        <taxon>Myriangiales</taxon>
        <taxon>Elsinoaceae</taxon>
        <taxon>Elsinoe</taxon>
    </lineage>
</organism>
<dbReference type="AlphaFoldDB" id="A0A8K0PEE7"/>
<name>A0A8K0PEE7_9PEZI</name>
<evidence type="ECO:0000313" key="1">
    <source>
        <dbReference type="EMBL" id="KAG8625502.1"/>
    </source>
</evidence>
<protein>
    <submittedName>
        <fullName evidence="1">Uncharacterized protein</fullName>
    </submittedName>
</protein>
<keyword evidence="2" id="KW-1185">Reference proteome</keyword>
<evidence type="ECO:0000313" key="2">
    <source>
        <dbReference type="Proteomes" id="UP000809789"/>
    </source>
</evidence>
<gene>
    <name evidence="1" type="ORF">KVT40_007253</name>
</gene>
<dbReference type="EMBL" id="JAESVG020000008">
    <property type="protein sequence ID" value="KAG8625502.1"/>
    <property type="molecule type" value="Genomic_DNA"/>
</dbReference>
<dbReference type="Proteomes" id="UP000809789">
    <property type="component" value="Unassembled WGS sequence"/>
</dbReference>
<proteinExistence type="predicted"/>
<accession>A0A8K0PEE7</accession>
<dbReference type="OrthoDB" id="10660514at2759"/>